<evidence type="ECO:0000256" key="8">
    <source>
        <dbReference type="ARBA" id="ARBA00023053"/>
    </source>
</evidence>
<comment type="subcellular location">
    <subcellularLocation>
        <location evidence="1">Membrane</location>
        <topology evidence="1">Multi-pass membrane protein</topology>
    </subcellularLocation>
</comment>
<dbReference type="InterPro" id="IPR038377">
    <property type="entry name" value="Na/Glc_symporter_sf"/>
</dbReference>
<dbReference type="AlphaFoldDB" id="A0AAN9GMC9"/>
<keyword evidence="7 15" id="KW-1133">Transmembrane helix</keyword>
<keyword evidence="12" id="KW-0739">Sodium transport</keyword>
<evidence type="ECO:0000256" key="10">
    <source>
        <dbReference type="ARBA" id="ARBA00023136"/>
    </source>
</evidence>
<dbReference type="GO" id="GO:0005307">
    <property type="term" value="F:choline:sodium symporter activity"/>
    <property type="evidence" value="ECO:0007669"/>
    <property type="project" value="TreeGrafter"/>
</dbReference>
<feature type="transmembrane region" description="Helical" evidence="15">
    <location>
        <begin position="6"/>
        <end position="25"/>
    </location>
</feature>
<feature type="transmembrane region" description="Helical" evidence="15">
    <location>
        <begin position="76"/>
        <end position="97"/>
    </location>
</feature>
<comment type="caution">
    <text evidence="16">The sequence shown here is derived from an EMBL/GenBank/DDBJ whole genome shotgun (WGS) entry which is preliminary data.</text>
</comment>
<dbReference type="PANTHER" id="PTHR45897">
    <property type="entry name" value="HIGH-AFFINITY CHOLINE TRANSPORTER 1"/>
    <property type="match status" value="1"/>
</dbReference>
<feature type="transmembrane region" description="Helical" evidence="15">
    <location>
        <begin position="393"/>
        <end position="416"/>
    </location>
</feature>
<feature type="transmembrane region" description="Helical" evidence="15">
    <location>
        <begin position="423"/>
        <end position="443"/>
    </location>
</feature>
<feature type="transmembrane region" description="Helical" evidence="15">
    <location>
        <begin position="320"/>
        <end position="346"/>
    </location>
</feature>
<dbReference type="Pfam" id="PF00474">
    <property type="entry name" value="SSF"/>
    <property type="match status" value="1"/>
</dbReference>
<evidence type="ECO:0000256" key="11">
    <source>
        <dbReference type="ARBA" id="ARBA00023180"/>
    </source>
</evidence>
<feature type="region of interest" description="Disordered" evidence="14">
    <location>
        <begin position="516"/>
        <end position="541"/>
    </location>
</feature>
<dbReference type="PROSITE" id="PS50283">
    <property type="entry name" value="NA_SOLUT_SYMP_3"/>
    <property type="match status" value="1"/>
</dbReference>
<evidence type="ECO:0000256" key="1">
    <source>
        <dbReference type="ARBA" id="ARBA00004141"/>
    </source>
</evidence>
<feature type="transmembrane region" description="Helical" evidence="15">
    <location>
        <begin position="183"/>
        <end position="201"/>
    </location>
</feature>
<keyword evidence="5" id="KW-0769">Symport</keyword>
<dbReference type="Gene3D" id="1.20.1730.10">
    <property type="entry name" value="Sodium/glucose cotransporter"/>
    <property type="match status" value="1"/>
</dbReference>
<dbReference type="GO" id="GO:0008292">
    <property type="term" value="P:acetylcholine biosynthetic process"/>
    <property type="evidence" value="ECO:0007669"/>
    <property type="project" value="TreeGrafter"/>
</dbReference>
<proteinExistence type="inferred from homology"/>
<keyword evidence="11" id="KW-0325">Glycoprotein</keyword>
<evidence type="ECO:0000256" key="6">
    <source>
        <dbReference type="ARBA" id="ARBA00022979"/>
    </source>
</evidence>
<feature type="transmembrane region" description="Helical" evidence="15">
    <location>
        <begin position="262"/>
        <end position="285"/>
    </location>
</feature>
<evidence type="ECO:0008006" key="18">
    <source>
        <dbReference type="Google" id="ProtNLM"/>
    </source>
</evidence>
<dbReference type="EMBL" id="JBAMIC010000002">
    <property type="protein sequence ID" value="KAK7113539.1"/>
    <property type="molecule type" value="Genomic_DNA"/>
</dbReference>
<keyword evidence="9" id="KW-0406">Ion transport</keyword>
<dbReference type="InterPro" id="IPR052244">
    <property type="entry name" value="Choline_transporter"/>
</dbReference>
<evidence type="ECO:0000256" key="9">
    <source>
        <dbReference type="ARBA" id="ARBA00023065"/>
    </source>
</evidence>
<dbReference type="GO" id="GO:0005886">
    <property type="term" value="C:plasma membrane"/>
    <property type="evidence" value="ECO:0007669"/>
    <property type="project" value="TreeGrafter"/>
</dbReference>
<feature type="transmembrane region" description="Helical" evidence="15">
    <location>
        <begin position="221"/>
        <end position="241"/>
    </location>
</feature>
<feature type="transmembrane region" description="Helical" evidence="15">
    <location>
        <begin position="463"/>
        <end position="488"/>
    </location>
</feature>
<evidence type="ECO:0000256" key="15">
    <source>
        <dbReference type="SAM" id="Phobius"/>
    </source>
</evidence>
<evidence type="ECO:0000256" key="2">
    <source>
        <dbReference type="ARBA" id="ARBA00006434"/>
    </source>
</evidence>
<keyword evidence="3" id="KW-0813">Transport</keyword>
<name>A0AAN9GMC9_9CAEN</name>
<keyword evidence="6" id="KW-0530">Neurotransmitter biosynthesis</keyword>
<keyword evidence="10 15" id="KW-0472">Membrane</keyword>
<feature type="transmembrane region" description="Helical" evidence="15">
    <location>
        <begin position="45"/>
        <end position="64"/>
    </location>
</feature>
<keyword evidence="17" id="KW-1185">Reference proteome</keyword>
<feature type="transmembrane region" description="Helical" evidence="15">
    <location>
        <begin position="157"/>
        <end position="176"/>
    </location>
</feature>
<keyword evidence="8" id="KW-0915">Sodium</keyword>
<dbReference type="CDD" id="cd11474">
    <property type="entry name" value="SLC5sbd_CHT"/>
    <property type="match status" value="1"/>
</dbReference>
<evidence type="ECO:0000256" key="7">
    <source>
        <dbReference type="ARBA" id="ARBA00022989"/>
    </source>
</evidence>
<evidence type="ECO:0000256" key="3">
    <source>
        <dbReference type="ARBA" id="ARBA00022448"/>
    </source>
</evidence>
<reference evidence="16 17" key="1">
    <citation type="submission" date="2024-02" db="EMBL/GenBank/DDBJ databases">
        <title>Chromosome-scale genome assembly of the rough periwinkle Littorina saxatilis.</title>
        <authorList>
            <person name="De Jode A."/>
            <person name="Faria R."/>
            <person name="Formenti G."/>
            <person name="Sims Y."/>
            <person name="Smith T.P."/>
            <person name="Tracey A."/>
            <person name="Wood J.M.D."/>
            <person name="Zagrodzka Z.B."/>
            <person name="Johannesson K."/>
            <person name="Butlin R.K."/>
            <person name="Leder E.H."/>
        </authorList>
    </citation>
    <scope>NUCLEOTIDE SEQUENCE [LARGE SCALE GENOMIC DNA]</scope>
    <source>
        <strain evidence="16">Snail1</strain>
        <tissue evidence="16">Muscle</tissue>
    </source>
</reference>
<evidence type="ECO:0000313" key="16">
    <source>
        <dbReference type="EMBL" id="KAK7113539.1"/>
    </source>
</evidence>
<accession>A0AAN9GMC9</accession>
<comment type="similarity">
    <text evidence="2 13">Belongs to the sodium:solute symporter (SSF) (TC 2.A.21) family.</text>
</comment>
<organism evidence="16 17">
    <name type="scientific">Littorina saxatilis</name>
    <dbReference type="NCBI Taxonomy" id="31220"/>
    <lineage>
        <taxon>Eukaryota</taxon>
        <taxon>Metazoa</taxon>
        <taxon>Spiralia</taxon>
        <taxon>Lophotrochozoa</taxon>
        <taxon>Mollusca</taxon>
        <taxon>Gastropoda</taxon>
        <taxon>Caenogastropoda</taxon>
        <taxon>Littorinimorpha</taxon>
        <taxon>Littorinoidea</taxon>
        <taxon>Littorinidae</taxon>
        <taxon>Littorina</taxon>
    </lineage>
</organism>
<evidence type="ECO:0000256" key="14">
    <source>
        <dbReference type="SAM" id="MobiDB-lite"/>
    </source>
</evidence>
<evidence type="ECO:0000256" key="4">
    <source>
        <dbReference type="ARBA" id="ARBA00022692"/>
    </source>
</evidence>
<evidence type="ECO:0000313" key="17">
    <source>
        <dbReference type="Proteomes" id="UP001374579"/>
    </source>
</evidence>
<dbReference type="Proteomes" id="UP001374579">
    <property type="component" value="Unassembled WGS sequence"/>
</dbReference>
<feature type="transmembrane region" description="Helical" evidence="15">
    <location>
        <begin position="367"/>
        <end position="387"/>
    </location>
</feature>
<evidence type="ECO:0000256" key="12">
    <source>
        <dbReference type="ARBA" id="ARBA00023201"/>
    </source>
</evidence>
<dbReference type="InterPro" id="IPR001734">
    <property type="entry name" value="Na/solute_symporter"/>
</dbReference>
<keyword evidence="4 15" id="KW-0812">Transmembrane</keyword>
<dbReference type="PANTHER" id="PTHR45897:SF4">
    <property type="entry name" value="HIGH-AFFINITY CHOLINE TRANSPORTER 1"/>
    <property type="match status" value="1"/>
</dbReference>
<sequence>MALNVPGLISVIVFYVLILIVGIVAGRKTARSKSRDEIILANRDMGLLVSFFTLTATNIGGGYINGTAESIAFDGLLWTQAPIFYCFSLAIAGLVYAPKMRKGGYVTMFDPFQLKYGRKVGALLFIPQLMSDLFWAASVLSALGNTVAVILDVNAELAIIISAAVAIFYTFLGGLYSVAYTDIIQFFFILIGLYLMFPFALHHEAVDLSRVSGTWLGSIQPGHVGLWLDVCFLLTMGGLPWQVYYQRVLACKDWRTARTASVMCAVASFVLSIPPMMVGVIASSADWNKTDYPTPNGQSQLPASERSATMPLVMQYLVPMPVSIIAIGTVAAAVMSSADSVILSSASVFSKNIYCDIIRPKASGTELVWVLRVSIVVCGCLATVIAVTAESIYGLFVLCSDLMYVVLFPQLTLVLWFRRSNSYGCLSGFFLSFLLRILAGEPLLKLPAAIEFPLYDPVYGQFFPFRTFIMLCSVVVIIVVSLLTQLVFTRGWLPARFDVMHCLRLRTIDFREAKEMEPMTGKPTEAPAKDGWTEDGAVADGVGDRVRLARSPPGDL</sequence>
<evidence type="ECO:0000256" key="13">
    <source>
        <dbReference type="RuleBase" id="RU362091"/>
    </source>
</evidence>
<gene>
    <name evidence="16" type="ORF">V1264_012810</name>
</gene>
<evidence type="ECO:0000256" key="5">
    <source>
        <dbReference type="ARBA" id="ARBA00022847"/>
    </source>
</evidence>
<protein>
    <recommendedName>
        <fullName evidence="18">High-affinity choline transporter 1</fullName>
    </recommendedName>
</protein>